<keyword evidence="2" id="KW-1185">Reference proteome</keyword>
<evidence type="ECO:0000313" key="1">
    <source>
        <dbReference type="EMBL" id="PIM51918.1"/>
    </source>
</evidence>
<dbReference type="EMBL" id="PEOG01000050">
    <property type="protein sequence ID" value="PIM51918.1"/>
    <property type="molecule type" value="Genomic_DNA"/>
</dbReference>
<dbReference type="AlphaFoldDB" id="A0A2G9C692"/>
<dbReference type="OrthoDB" id="9167731at2"/>
<organism evidence="1 2">
    <name type="scientific">Roseateles chitinivorans</name>
    <dbReference type="NCBI Taxonomy" id="2917965"/>
    <lineage>
        <taxon>Bacteria</taxon>
        <taxon>Pseudomonadati</taxon>
        <taxon>Pseudomonadota</taxon>
        <taxon>Betaproteobacteria</taxon>
        <taxon>Burkholderiales</taxon>
        <taxon>Sphaerotilaceae</taxon>
        <taxon>Roseateles</taxon>
    </lineage>
</organism>
<sequence>MTTPAYVLPTFTFAQQRTTCEACRHVQRRVLESSRTSTVVLKCGTTKNTNSNSCSLLRAPGQPCGPEAKLFEGRA</sequence>
<protein>
    <submittedName>
        <fullName evidence="1">Uncharacterized protein</fullName>
    </submittedName>
</protein>
<gene>
    <name evidence="1" type="ORF">CS062_17485</name>
</gene>
<proteinExistence type="predicted"/>
<reference evidence="1 2" key="1">
    <citation type="submission" date="2017-11" db="EMBL/GenBank/DDBJ databases">
        <title>Draft genome sequence of Mitsuaria sp. HWN-4.</title>
        <authorList>
            <person name="Gundlapally S.R."/>
        </authorList>
    </citation>
    <scope>NUCLEOTIDE SEQUENCE [LARGE SCALE GENOMIC DNA]</scope>
    <source>
        <strain evidence="1 2">HWN-4</strain>
    </source>
</reference>
<dbReference type="RefSeq" id="WP_099862882.1">
    <property type="nucleotide sequence ID" value="NZ_PEOG01000050.1"/>
</dbReference>
<comment type="caution">
    <text evidence="1">The sequence shown here is derived from an EMBL/GenBank/DDBJ whole genome shotgun (WGS) entry which is preliminary data.</text>
</comment>
<accession>A0A2G9C692</accession>
<dbReference type="Proteomes" id="UP000231501">
    <property type="component" value="Unassembled WGS sequence"/>
</dbReference>
<evidence type="ECO:0000313" key="2">
    <source>
        <dbReference type="Proteomes" id="UP000231501"/>
    </source>
</evidence>
<name>A0A2G9C692_9BURK</name>